<organism evidence="4">
    <name type="scientific">marine metagenome</name>
    <dbReference type="NCBI Taxonomy" id="408172"/>
    <lineage>
        <taxon>unclassified sequences</taxon>
        <taxon>metagenomes</taxon>
        <taxon>ecological metagenomes</taxon>
    </lineage>
</organism>
<comment type="similarity">
    <text evidence="1">Belongs to the spermidine/spermine synthase family.</text>
</comment>
<dbReference type="EMBL" id="UINC01035122">
    <property type="protein sequence ID" value="SVB27030.1"/>
    <property type="molecule type" value="Genomic_DNA"/>
</dbReference>
<dbReference type="InterPro" id="IPR037163">
    <property type="entry name" value="Spermidine_synt_N_sf"/>
</dbReference>
<dbReference type="PROSITE" id="PS51006">
    <property type="entry name" value="PABS_2"/>
    <property type="match status" value="1"/>
</dbReference>
<dbReference type="GO" id="GO:0005829">
    <property type="term" value="C:cytosol"/>
    <property type="evidence" value="ECO:0007669"/>
    <property type="project" value="TreeGrafter"/>
</dbReference>
<dbReference type="Pfam" id="PF17284">
    <property type="entry name" value="Spermine_synt_N"/>
    <property type="match status" value="1"/>
</dbReference>
<dbReference type="NCBIfam" id="TIGR00417">
    <property type="entry name" value="speE"/>
    <property type="match status" value="1"/>
</dbReference>
<evidence type="ECO:0000256" key="2">
    <source>
        <dbReference type="ARBA" id="ARBA00022679"/>
    </source>
</evidence>
<proteinExistence type="inferred from homology"/>
<dbReference type="HAMAP" id="MF_00198">
    <property type="entry name" value="Spermidine_synth"/>
    <property type="match status" value="1"/>
</dbReference>
<evidence type="ECO:0000259" key="3">
    <source>
        <dbReference type="PROSITE" id="PS51006"/>
    </source>
</evidence>
<dbReference type="NCBIfam" id="NF002010">
    <property type="entry name" value="PRK00811.1"/>
    <property type="match status" value="1"/>
</dbReference>
<keyword evidence="2" id="KW-0808">Transferase</keyword>
<feature type="domain" description="PABS" evidence="3">
    <location>
        <begin position="1"/>
        <end position="234"/>
    </location>
</feature>
<dbReference type="GO" id="GO:0008295">
    <property type="term" value="P:spermidine biosynthetic process"/>
    <property type="evidence" value="ECO:0007669"/>
    <property type="project" value="TreeGrafter"/>
</dbReference>
<evidence type="ECO:0000313" key="4">
    <source>
        <dbReference type="EMBL" id="SVB27030.1"/>
    </source>
</evidence>
<evidence type="ECO:0000256" key="1">
    <source>
        <dbReference type="ARBA" id="ARBA00007867"/>
    </source>
</evidence>
<dbReference type="Pfam" id="PF01564">
    <property type="entry name" value="Spermine_synth"/>
    <property type="match status" value="1"/>
</dbReference>
<accession>A0A382CLP8</accession>
<dbReference type="CDD" id="cd02440">
    <property type="entry name" value="AdoMet_MTases"/>
    <property type="match status" value="1"/>
</dbReference>
<dbReference type="AlphaFoldDB" id="A0A382CLP8"/>
<dbReference type="Gene3D" id="3.40.50.150">
    <property type="entry name" value="Vaccinia Virus protein VP39"/>
    <property type="match status" value="1"/>
</dbReference>
<dbReference type="GO" id="GO:0004766">
    <property type="term" value="F:spermidine synthase activity"/>
    <property type="evidence" value="ECO:0007669"/>
    <property type="project" value="TreeGrafter"/>
</dbReference>
<protein>
    <recommendedName>
        <fullName evidence="3">PABS domain-containing protein</fullName>
    </recommendedName>
</protein>
<dbReference type="PANTHER" id="PTHR11558">
    <property type="entry name" value="SPERMIDINE/SPERMINE SYNTHASE"/>
    <property type="match status" value="1"/>
</dbReference>
<dbReference type="SUPFAM" id="SSF53335">
    <property type="entry name" value="S-adenosyl-L-methionine-dependent methyltransferases"/>
    <property type="match status" value="1"/>
</dbReference>
<dbReference type="InterPro" id="IPR030374">
    <property type="entry name" value="PABS"/>
</dbReference>
<dbReference type="Gene3D" id="2.30.140.10">
    <property type="entry name" value="Spermidine synthase, tetramerisation domain"/>
    <property type="match status" value="1"/>
</dbReference>
<reference evidence="4" key="1">
    <citation type="submission" date="2018-05" db="EMBL/GenBank/DDBJ databases">
        <authorList>
            <person name="Lanie J.A."/>
            <person name="Ng W.-L."/>
            <person name="Kazmierczak K.M."/>
            <person name="Andrzejewski T.M."/>
            <person name="Davidsen T.M."/>
            <person name="Wayne K.J."/>
            <person name="Tettelin H."/>
            <person name="Glass J.I."/>
            <person name="Rusch D."/>
            <person name="Podicherti R."/>
            <person name="Tsui H.-C.T."/>
            <person name="Winkler M.E."/>
        </authorList>
    </citation>
    <scope>NUCLEOTIDE SEQUENCE</scope>
</reference>
<dbReference type="PANTHER" id="PTHR11558:SF11">
    <property type="entry name" value="SPERMIDINE SYNTHASE"/>
    <property type="match status" value="1"/>
</dbReference>
<sequence length="280" mass="31759">MLYSDRSSLGYIQRFRVDKVLKEVKTKRQHLLIFETPYFGRVLVIDGVVQTTEKDEFAYHEMLSHVPILAHGKVKSVLIVGGGDGGVLKQVLRHRGVTSVTVVEIDETVIELCEEYLPLISEGAFKNPRTNLVIDDGFSYLAETTDSYDVIIVDSTDPFGPGETLFTEQFYNNCHSRLKMNGILVSQNGVPFNQEQEFVSSYNRLRNIFKDTTFYLTVVPTYVGGYMALGWASDFEAHRWVTRDDLAARYRGAGLTTRYYSPDIHKASFVLPPFITEMIA</sequence>
<name>A0A382CLP8_9ZZZZ</name>
<dbReference type="InterPro" id="IPR001045">
    <property type="entry name" value="Spermi_synthase"/>
</dbReference>
<gene>
    <name evidence="4" type="ORF">METZ01_LOCUS179884</name>
</gene>
<dbReference type="InterPro" id="IPR035246">
    <property type="entry name" value="Spermidine_synt_N"/>
</dbReference>
<dbReference type="InterPro" id="IPR029063">
    <property type="entry name" value="SAM-dependent_MTases_sf"/>
</dbReference>